<feature type="region of interest" description="Disordered" evidence="1">
    <location>
        <begin position="1"/>
        <end position="141"/>
    </location>
</feature>
<evidence type="ECO:0000256" key="1">
    <source>
        <dbReference type="SAM" id="MobiDB-lite"/>
    </source>
</evidence>
<dbReference type="Proteomes" id="UP001328107">
    <property type="component" value="Unassembled WGS sequence"/>
</dbReference>
<reference evidence="3" key="1">
    <citation type="submission" date="2022-10" db="EMBL/GenBank/DDBJ databases">
        <title>Genome assembly of Pristionchus species.</title>
        <authorList>
            <person name="Yoshida K."/>
            <person name="Sommer R.J."/>
        </authorList>
    </citation>
    <scope>NUCLEOTIDE SEQUENCE [LARGE SCALE GENOMIC DNA]</scope>
    <source>
        <strain evidence="3">RS5460</strain>
    </source>
</reference>
<dbReference type="Gene3D" id="3.40.50.11980">
    <property type="match status" value="1"/>
</dbReference>
<feature type="compositionally biased region" description="Polar residues" evidence="1">
    <location>
        <begin position="98"/>
        <end position="108"/>
    </location>
</feature>
<accession>A0AAN4ZJI8</accession>
<feature type="compositionally biased region" description="Basic and acidic residues" evidence="1">
    <location>
        <begin position="49"/>
        <end position="65"/>
    </location>
</feature>
<dbReference type="EMBL" id="BTRK01000003">
    <property type="protein sequence ID" value="GMR40211.1"/>
    <property type="molecule type" value="Genomic_DNA"/>
</dbReference>
<feature type="compositionally biased region" description="Pro residues" evidence="1">
    <location>
        <begin position="1"/>
        <end position="10"/>
    </location>
</feature>
<comment type="caution">
    <text evidence="2">The sequence shown here is derived from an EMBL/GenBank/DDBJ whole genome shotgun (WGS) entry which is preliminary data.</text>
</comment>
<organism evidence="2 3">
    <name type="scientific">Pristionchus mayeri</name>
    <dbReference type="NCBI Taxonomy" id="1317129"/>
    <lineage>
        <taxon>Eukaryota</taxon>
        <taxon>Metazoa</taxon>
        <taxon>Ecdysozoa</taxon>
        <taxon>Nematoda</taxon>
        <taxon>Chromadorea</taxon>
        <taxon>Rhabditida</taxon>
        <taxon>Rhabditina</taxon>
        <taxon>Diplogasteromorpha</taxon>
        <taxon>Diplogasteroidea</taxon>
        <taxon>Neodiplogasteridae</taxon>
        <taxon>Pristionchus</taxon>
    </lineage>
</organism>
<evidence type="ECO:0008006" key="4">
    <source>
        <dbReference type="Google" id="ProtNLM"/>
    </source>
</evidence>
<dbReference type="AlphaFoldDB" id="A0AAN4ZJI8"/>
<name>A0AAN4ZJI8_9BILA</name>
<feature type="compositionally biased region" description="Low complexity" evidence="1">
    <location>
        <begin position="20"/>
        <end position="30"/>
    </location>
</feature>
<sequence>MEPSKQPPSDPGTTDGAPRTVLVTKSTSSVSGGGLKDDVTEGPSTNNDQLKRRTFKEYRRGKGGERFYTTKFVPKSLALSGQGRAGSSQCAGARAQPPTGQHRTTLATGSDEGERDRPEPDNTCGPRDAPGSNNSGTREHKYVYDSRPFFRRKKNRCRKPGKTKHALNESEGCILVASSRCMWSGRTKNLPILRKLEDLGVLLVVDRGKYDDEEVLELAGEFDGVIISADQYRREQKRKDFMTTEKRNSLKLRVSPIYPLTAADFLPRNEWGQMSKNGHFIVDHLMRFAGTTQELRNKFFSSTSRGGKQFNLVEKRHATWLHNKERVLKTLDSLVAKIQPIMMKTREDVPTIQSRGN</sequence>
<evidence type="ECO:0000313" key="3">
    <source>
        <dbReference type="Proteomes" id="UP001328107"/>
    </source>
</evidence>
<keyword evidence="3" id="KW-1185">Reference proteome</keyword>
<proteinExistence type="predicted"/>
<evidence type="ECO:0000313" key="2">
    <source>
        <dbReference type="EMBL" id="GMR40211.1"/>
    </source>
</evidence>
<protein>
    <recommendedName>
        <fullName evidence="4">RNase NYN domain-containing protein</fullName>
    </recommendedName>
</protein>
<gene>
    <name evidence="2" type="ORF">PMAYCL1PPCAC_10406</name>
</gene>